<evidence type="ECO:0000259" key="4">
    <source>
        <dbReference type="PROSITE" id="PS50042"/>
    </source>
</evidence>
<comment type="caution">
    <text evidence="6">The sequence shown here is derived from an EMBL/GenBank/DDBJ whole genome shotgun (WGS) entry which is preliminary data.</text>
</comment>
<dbReference type="EMBL" id="JAAXPI010000002">
    <property type="protein sequence ID" value="NKZ02806.1"/>
    <property type="molecule type" value="Genomic_DNA"/>
</dbReference>
<dbReference type="RefSeq" id="WP_067628914.1">
    <property type="nucleotide sequence ID" value="NZ_JAAXPI010000002.1"/>
</dbReference>
<dbReference type="InterPro" id="IPR018490">
    <property type="entry name" value="cNMP-bd_dom_sf"/>
</dbReference>
<dbReference type="CDD" id="cd00038">
    <property type="entry name" value="CAP_ED"/>
    <property type="match status" value="1"/>
</dbReference>
<dbReference type="PANTHER" id="PTHR24567">
    <property type="entry name" value="CRP FAMILY TRANSCRIPTIONAL REGULATORY PROTEIN"/>
    <property type="match status" value="1"/>
</dbReference>
<accession>A0A846YX83</accession>
<evidence type="ECO:0000313" key="7">
    <source>
        <dbReference type="Proteomes" id="UP000579250"/>
    </source>
</evidence>
<evidence type="ECO:0000259" key="5">
    <source>
        <dbReference type="PROSITE" id="PS51063"/>
    </source>
</evidence>
<feature type="domain" description="Cyclic nucleotide-binding" evidence="4">
    <location>
        <begin position="13"/>
        <end position="133"/>
    </location>
</feature>
<dbReference type="SUPFAM" id="SSF46785">
    <property type="entry name" value="Winged helix' DNA-binding domain"/>
    <property type="match status" value="1"/>
</dbReference>
<reference evidence="6 7" key="1">
    <citation type="submission" date="2020-04" db="EMBL/GenBank/DDBJ databases">
        <title>MicrobeNet Type strains.</title>
        <authorList>
            <person name="Nicholson A.C."/>
        </authorList>
    </citation>
    <scope>NUCLEOTIDE SEQUENCE [LARGE SCALE GENOMIC DNA]</scope>
    <source>
        <strain evidence="6 7">ATCC BAA-277</strain>
    </source>
</reference>
<dbReference type="Proteomes" id="UP000579250">
    <property type="component" value="Unassembled WGS sequence"/>
</dbReference>
<evidence type="ECO:0000256" key="3">
    <source>
        <dbReference type="ARBA" id="ARBA00023163"/>
    </source>
</evidence>
<dbReference type="PROSITE" id="PS51063">
    <property type="entry name" value="HTH_CRP_2"/>
    <property type="match status" value="1"/>
</dbReference>
<keyword evidence="2" id="KW-0238">DNA-binding</keyword>
<dbReference type="AlphaFoldDB" id="A0A846YX83"/>
<dbReference type="GO" id="GO:0003700">
    <property type="term" value="F:DNA-binding transcription factor activity"/>
    <property type="evidence" value="ECO:0007669"/>
    <property type="project" value="TreeGrafter"/>
</dbReference>
<dbReference type="InterPro" id="IPR050397">
    <property type="entry name" value="Env_Response_Regulators"/>
</dbReference>
<keyword evidence="1" id="KW-0805">Transcription regulation</keyword>
<dbReference type="Pfam" id="PF00027">
    <property type="entry name" value="cNMP_binding"/>
    <property type="match status" value="1"/>
</dbReference>
<dbReference type="PANTHER" id="PTHR24567:SF26">
    <property type="entry name" value="REGULATORY PROTEIN YEIL"/>
    <property type="match status" value="1"/>
</dbReference>
<dbReference type="PRINTS" id="PR00034">
    <property type="entry name" value="HTHCRP"/>
</dbReference>
<dbReference type="InterPro" id="IPR036390">
    <property type="entry name" value="WH_DNA-bd_sf"/>
</dbReference>
<gene>
    <name evidence="6" type="ORF">HGB48_03425</name>
</gene>
<protein>
    <submittedName>
        <fullName evidence="6">Crp/Fnr family transcriptional regulator</fullName>
    </submittedName>
</protein>
<proteinExistence type="predicted"/>
<dbReference type="Pfam" id="PF13545">
    <property type="entry name" value="HTH_Crp_2"/>
    <property type="match status" value="1"/>
</dbReference>
<dbReference type="InterPro" id="IPR014710">
    <property type="entry name" value="RmlC-like_jellyroll"/>
</dbReference>
<dbReference type="Gene3D" id="1.10.10.10">
    <property type="entry name" value="Winged helix-like DNA-binding domain superfamily/Winged helix DNA-binding domain"/>
    <property type="match status" value="1"/>
</dbReference>
<keyword evidence="7" id="KW-1185">Reference proteome</keyword>
<dbReference type="InterPro" id="IPR036388">
    <property type="entry name" value="WH-like_DNA-bd_sf"/>
</dbReference>
<dbReference type="PROSITE" id="PS50042">
    <property type="entry name" value="CNMP_BINDING_3"/>
    <property type="match status" value="1"/>
</dbReference>
<sequence>MVEEDLCVTRVPIFQGLTHREQREVAGFARPVVAVKGETVFAPGQPVSRLLVMHAGRLKISHLAPSGQEQILRTAAEGDVVGERTFLTGHRPEHFAVALEDSRMCVFDHRDLSTLLHDHPDIGMRMLRTLSDRLTSVERLLAAVTSADVTARVAAYLLDLPADLRDGVPAVRLPMAKKDVAAHLGTTPETLSRSLAALSAAGAVELRGRRDVVIRDVDALDRAAVPR</sequence>
<dbReference type="InterPro" id="IPR012318">
    <property type="entry name" value="HTH_CRP"/>
</dbReference>
<dbReference type="Gene3D" id="2.60.120.10">
    <property type="entry name" value="Jelly Rolls"/>
    <property type="match status" value="1"/>
</dbReference>
<dbReference type="SMART" id="SM00419">
    <property type="entry name" value="HTH_CRP"/>
    <property type="match status" value="1"/>
</dbReference>
<organism evidence="6 7">
    <name type="scientific">Actinomadura latina</name>
    <dbReference type="NCBI Taxonomy" id="163603"/>
    <lineage>
        <taxon>Bacteria</taxon>
        <taxon>Bacillati</taxon>
        <taxon>Actinomycetota</taxon>
        <taxon>Actinomycetes</taxon>
        <taxon>Streptosporangiales</taxon>
        <taxon>Thermomonosporaceae</taxon>
        <taxon>Actinomadura</taxon>
    </lineage>
</organism>
<keyword evidence="3" id="KW-0804">Transcription</keyword>
<feature type="domain" description="HTH crp-type" evidence="5">
    <location>
        <begin position="147"/>
        <end position="218"/>
    </location>
</feature>
<evidence type="ECO:0000313" key="6">
    <source>
        <dbReference type="EMBL" id="NKZ02806.1"/>
    </source>
</evidence>
<name>A0A846YX83_9ACTN</name>
<dbReference type="GO" id="GO:0003677">
    <property type="term" value="F:DNA binding"/>
    <property type="evidence" value="ECO:0007669"/>
    <property type="project" value="UniProtKB-KW"/>
</dbReference>
<evidence type="ECO:0000256" key="2">
    <source>
        <dbReference type="ARBA" id="ARBA00023125"/>
    </source>
</evidence>
<dbReference type="InterPro" id="IPR000595">
    <property type="entry name" value="cNMP-bd_dom"/>
</dbReference>
<dbReference type="SUPFAM" id="SSF51206">
    <property type="entry name" value="cAMP-binding domain-like"/>
    <property type="match status" value="1"/>
</dbReference>
<dbReference type="GO" id="GO:0005829">
    <property type="term" value="C:cytosol"/>
    <property type="evidence" value="ECO:0007669"/>
    <property type="project" value="TreeGrafter"/>
</dbReference>
<evidence type="ECO:0000256" key="1">
    <source>
        <dbReference type="ARBA" id="ARBA00023015"/>
    </source>
</evidence>
<dbReference type="SMART" id="SM00100">
    <property type="entry name" value="cNMP"/>
    <property type="match status" value="1"/>
</dbReference>